<protein>
    <submittedName>
        <fullName evidence="1">Uncharacterized protein</fullName>
    </submittedName>
</protein>
<comment type="caution">
    <text evidence="1">The sequence shown here is derived from an EMBL/GenBank/DDBJ whole genome shotgun (WGS) entry which is preliminary data.</text>
</comment>
<keyword evidence="2" id="KW-1185">Reference proteome</keyword>
<organism evidence="1 2">
    <name type="scientific">Colocasia esculenta</name>
    <name type="common">Wild taro</name>
    <name type="synonym">Arum esculentum</name>
    <dbReference type="NCBI Taxonomy" id="4460"/>
    <lineage>
        <taxon>Eukaryota</taxon>
        <taxon>Viridiplantae</taxon>
        <taxon>Streptophyta</taxon>
        <taxon>Embryophyta</taxon>
        <taxon>Tracheophyta</taxon>
        <taxon>Spermatophyta</taxon>
        <taxon>Magnoliopsida</taxon>
        <taxon>Liliopsida</taxon>
        <taxon>Araceae</taxon>
        <taxon>Aroideae</taxon>
        <taxon>Colocasieae</taxon>
        <taxon>Colocasia</taxon>
    </lineage>
</organism>
<dbReference type="EMBL" id="NMUH01000054">
    <property type="protein sequence ID" value="MQL70029.1"/>
    <property type="molecule type" value="Genomic_DNA"/>
</dbReference>
<dbReference type="Proteomes" id="UP000652761">
    <property type="component" value="Unassembled WGS sequence"/>
</dbReference>
<name>A0A843TNB7_COLES</name>
<sequence length="233" mass="25350">MHGRSMVNRSRKNPEVLLWRWRSAAAGRLGGGRWRSCADVRRPGLGPCDADEGAGQTWMQPGETDGGAMEVCCSMGRPAPRCETGWGVAQREKQQRQLHMRLARVGSTCDLGWKQAVGALADGECDLAQQADEGWQGGFAEAMGFGHNDLVWRGAVRGGQRPGAMEEVKWRPGVSIQEKFHLSALGRLLQVIAQEDNLNVCAIETVHSNQEDPISWSVLRLSSVQEASGEGSS</sequence>
<proteinExistence type="predicted"/>
<accession>A0A843TNB7</accession>
<reference evidence="1" key="1">
    <citation type="submission" date="2017-07" db="EMBL/GenBank/DDBJ databases">
        <title>Taro Niue Genome Assembly and Annotation.</title>
        <authorList>
            <person name="Atibalentja N."/>
            <person name="Keating K."/>
            <person name="Fields C.J."/>
        </authorList>
    </citation>
    <scope>NUCLEOTIDE SEQUENCE</scope>
    <source>
        <strain evidence="1">Niue_2</strain>
        <tissue evidence="1">Leaf</tissue>
    </source>
</reference>
<gene>
    <name evidence="1" type="ORF">Taro_002349</name>
</gene>
<dbReference type="AlphaFoldDB" id="A0A843TNB7"/>
<evidence type="ECO:0000313" key="1">
    <source>
        <dbReference type="EMBL" id="MQL70029.1"/>
    </source>
</evidence>
<evidence type="ECO:0000313" key="2">
    <source>
        <dbReference type="Proteomes" id="UP000652761"/>
    </source>
</evidence>